<reference evidence="3 4" key="1">
    <citation type="journal article" date="2009" name="Stand. Genomic Sci.">
        <title>Complete genome sequence of Catenulispora acidiphila type strain (ID 139908).</title>
        <authorList>
            <person name="Copeland A."/>
            <person name="Lapidus A."/>
            <person name="Glavina Del Rio T."/>
            <person name="Nolan M."/>
            <person name="Lucas S."/>
            <person name="Chen F."/>
            <person name="Tice H."/>
            <person name="Cheng J.F."/>
            <person name="Bruce D."/>
            <person name="Goodwin L."/>
            <person name="Pitluck S."/>
            <person name="Mikhailova N."/>
            <person name="Pati A."/>
            <person name="Ivanova N."/>
            <person name="Mavromatis K."/>
            <person name="Chen A."/>
            <person name="Palaniappan K."/>
            <person name="Chain P."/>
            <person name="Land M."/>
            <person name="Hauser L."/>
            <person name="Chang Y.J."/>
            <person name="Jeffries C.D."/>
            <person name="Chertkov O."/>
            <person name="Brettin T."/>
            <person name="Detter J.C."/>
            <person name="Han C."/>
            <person name="Ali Z."/>
            <person name="Tindall B.J."/>
            <person name="Goker M."/>
            <person name="Bristow J."/>
            <person name="Eisen J.A."/>
            <person name="Markowitz V."/>
            <person name="Hugenholtz P."/>
            <person name="Kyrpides N.C."/>
            <person name="Klenk H.P."/>
        </authorList>
    </citation>
    <scope>NUCLEOTIDE SEQUENCE [LARGE SCALE GENOMIC DNA]</scope>
    <source>
        <strain evidence="4">DSM 44928 / JCM 14897 / NBRC 102108 / NRRL B-24433 / ID139908</strain>
    </source>
</reference>
<dbReference type="PANTHER" id="PTHR43190:SF3">
    <property type="entry name" value="N-ACETYL-D-GLUCOSAMINE KINASE"/>
    <property type="match status" value="1"/>
</dbReference>
<dbReference type="EMBL" id="CP001700">
    <property type="protein sequence ID" value="ACU74235.1"/>
    <property type="molecule type" value="Genomic_DNA"/>
</dbReference>
<organism evidence="3 4">
    <name type="scientific">Catenulispora acidiphila (strain DSM 44928 / JCM 14897 / NBRC 102108 / NRRL B-24433 / ID139908)</name>
    <dbReference type="NCBI Taxonomy" id="479433"/>
    <lineage>
        <taxon>Bacteria</taxon>
        <taxon>Bacillati</taxon>
        <taxon>Actinomycetota</taxon>
        <taxon>Actinomycetes</taxon>
        <taxon>Catenulisporales</taxon>
        <taxon>Catenulisporaceae</taxon>
        <taxon>Catenulispora</taxon>
    </lineage>
</organism>
<dbReference type="Gene3D" id="3.30.420.40">
    <property type="match status" value="3"/>
</dbReference>
<accession>C7Q868</accession>
<evidence type="ECO:0000313" key="3">
    <source>
        <dbReference type="EMBL" id="ACU74235.1"/>
    </source>
</evidence>
<dbReference type="eggNOG" id="COG2971">
    <property type="taxonomic scope" value="Bacteria"/>
</dbReference>
<feature type="region of interest" description="Disordered" evidence="1">
    <location>
        <begin position="198"/>
        <end position="271"/>
    </location>
</feature>
<evidence type="ECO:0000259" key="2">
    <source>
        <dbReference type="Pfam" id="PF01869"/>
    </source>
</evidence>
<protein>
    <submittedName>
        <fullName evidence="3">ATPase BadF/BadG/BcrA/BcrD type</fullName>
    </submittedName>
</protein>
<evidence type="ECO:0000313" key="4">
    <source>
        <dbReference type="Proteomes" id="UP000000851"/>
    </source>
</evidence>
<dbReference type="STRING" id="479433.Caci_5376"/>
<dbReference type="InParanoid" id="C7Q868"/>
<feature type="compositionally biased region" description="Low complexity" evidence="1">
    <location>
        <begin position="240"/>
        <end position="266"/>
    </location>
</feature>
<dbReference type="InterPro" id="IPR052519">
    <property type="entry name" value="Euk-type_GlcNAc_Kinase"/>
</dbReference>
<feature type="domain" description="ATPase BadF/BadG/BcrA/BcrD type" evidence="2">
    <location>
        <begin position="7"/>
        <end position="398"/>
    </location>
</feature>
<name>C7Q868_CATAD</name>
<dbReference type="OrthoDB" id="8701357at2"/>
<dbReference type="InterPro" id="IPR002731">
    <property type="entry name" value="ATPase_BadF"/>
</dbReference>
<dbReference type="RefSeq" id="WP_015793964.1">
    <property type="nucleotide sequence ID" value="NC_013131.1"/>
</dbReference>
<proteinExistence type="predicted"/>
<dbReference type="Proteomes" id="UP000000851">
    <property type="component" value="Chromosome"/>
</dbReference>
<dbReference type="HOGENOM" id="CLU_016274_3_0_11"/>
<evidence type="ECO:0000256" key="1">
    <source>
        <dbReference type="SAM" id="MobiDB-lite"/>
    </source>
</evidence>
<keyword evidence="4" id="KW-1185">Reference proteome</keyword>
<dbReference type="KEGG" id="cai:Caci_5376"/>
<sequence>MADPCVVGLDVGGSQSRAVLATAGGRTLGTGRAGGGNPTVLGAEAAVANIVAALKGALGEVPGERVEACVVGLAGVSTLMADPKAPHVLERAWADAGLVCRVRIVSDVTVSFAAGTPSPDGALLVSGTGAVAARMHDRLPARFRDGYGWLLGDEGSGFWIGRQAARAAIAAADGRRPMAALATAVLARLVDQDSVYREPAHQDPADQDSESIMTPDLPAGTTPDRSAGPDPRSRANATHPANPTDPINPTDPTDATTHATPTAAHPSARVRPAATGTLPLAASIGEGFTLRGRRRAAELVRAVAAQPAALASLAPLVMSAYELGDPAAVRIVAEAAEALVESLAGVAPAPGEPVVLGGSVLASRSPVFRAVAAAVGRRWPDSPVGLAADGAAGAAWLAARQLLGGERAAAGHAVFIGENHEFAEFS</sequence>
<dbReference type="SUPFAM" id="SSF53067">
    <property type="entry name" value="Actin-like ATPase domain"/>
    <property type="match status" value="2"/>
</dbReference>
<gene>
    <name evidence="3" type="ordered locus">Caci_5376</name>
</gene>
<dbReference type="AlphaFoldDB" id="C7Q868"/>
<dbReference type="InterPro" id="IPR043129">
    <property type="entry name" value="ATPase_NBD"/>
</dbReference>
<dbReference type="Pfam" id="PF01869">
    <property type="entry name" value="BcrAD_BadFG"/>
    <property type="match status" value="1"/>
</dbReference>
<dbReference type="PANTHER" id="PTHR43190">
    <property type="entry name" value="N-ACETYL-D-GLUCOSAMINE KINASE"/>
    <property type="match status" value="1"/>
</dbReference>